<dbReference type="PRINTS" id="PR00669">
    <property type="entry name" value="INHIBINA"/>
</dbReference>
<evidence type="ECO:0000313" key="10">
    <source>
        <dbReference type="RefSeq" id="XP_019632507.1"/>
    </source>
</evidence>
<dbReference type="PANTHER" id="PTHR11848:SF298">
    <property type="entry name" value="DAWDLE, ISOFORM A"/>
    <property type="match status" value="1"/>
</dbReference>
<dbReference type="RefSeq" id="XP_019632507.1">
    <property type="nucleotide sequence ID" value="XM_019776948.1"/>
</dbReference>
<dbReference type="GO" id="GO:0005125">
    <property type="term" value="F:cytokine activity"/>
    <property type="evidence" value="ECO:0007669"/>
    <property type="project" value="TreeGrafter"/>
</dbReference>
<comment type="subcellular location">
    <subcellularLocation>
        <location evidence="1">Secreted</location>
    </subcellularLocation>
</comment>
<evidence type="ECO:0000313" key="9">
    <source>
        <dbReference type="Proteomes" id="UP000515135"/>
    </source>
</evidence>
<proteinExistence type="inferred from homology"/>
<accession>A0A6P4ZN64</accession>
<dbReference type="InterPro" id="IPR001111">
    <property type="entry name" value="TGF-b_propeptide"/>
</dbReference>
<dbReference type="GO" id="GO:0005615">
    <property type="term" value="C:extracellular space"/>
    <property type="evidence" value="ECO:0007669"/>
    <property type="project" value="TreeGrafter"/>
</dbReference>
<dbReference type="Pfam" id="PF00019">
    <property type="entry name" value="TGF_beta"/>
    <property type="match status" value="1"/>
</dbReference>
<evidence type="ECO:0000256" key="5">
    <source>
        <dbReference type="ARBA" id="ARBA00023157"/>
    </source>
</evidence>
<evidence type="ECO:0000256" key="3">
    <source>
        <dbReference type="ARBA" id="ARBA00022525"/>
    </source>
</evidence>
<keyword evidence="9" id="KW-1185">Reference proteome</keyword>
<dbReference type="InterPro" id="IPR015615">
    <property type="entry name" value="TGF-beta-rel"/>
</dbReference>
<name>A0A6P4ZN64_BRABE</name>
<keyword evidence="7" id="KW-0732">Signal</keyword>
<dbReference type="Gene3D" id="2.10.90.10">
    <property type="entry name" value="Cystine-knot cytokines"/>
    <property type="match status" value="1"/>
</dbReference>
<feature type="signal peptide" evidence="7">
    <location>
        <begin position="1"/>
        <end position="22"/>
    </location>
</feature>
<feature type="chain" id="PRO_5028043943" evidence="7">
    <location>
        <begin position="23"/>
        <end position="410"/>
    </location>
</feature>
<organism evidence="9 10">
    <name type="scientific">Branchiostoma belcheri</name>
    <name type="common">Amphioxus</name>
    <dbReference type="NCBI Taxonomy" id="7741"/>
    <lineage>
        <taxon>Eukaryota</taxon>
        <taxon>Metazoa</taxon>
        <taxon>Chordata</taxon>
        <taxon>Cephalochordata</taxon>
        <taxon>Leptocardii</taxon>
        <taxon>Amphioxiformes</taxon>
        <taxon>Branchiostomatidae</taxon>
        <taxon>Branchiostoma</taxon>
    </lineage>
</organism>
<keyword evidence="3" id="KW-0964">Secreted</keyword>
<dbReference type="Gene3D" id="2.60.120.970">
    <property type="match status" value="1"/>
</dbReference>
<evidence type="ECO:0000256" key="1">
    <source>
        <dbReference type="ARBA" id="ARBA00004613"/>
    </source>
</evidence>
<dbReference type="InterPro" id="IPR001839">
    <property type="entry name" value="TGF-b_C"/>
</dbReference>
<sequence length="410" mass="46019">MSSVLLVVCKATLLALFCPWFAAHILASAATVLPINDVVKSGGGAVDKPVAVGGAGSDGSAEELSCPSCRMQADYLKSADPDEVKRLRLEVIKQQILSKLRMSDRPNITVPRTAIPRPLADENPPEVSLQPQVEANLDIDDFYGRTTQIIIFPEAGERNCHRKRAKHCFTFVLPAGAQHGTVSSAQLWFHPLVSNPPPSNVTLHFWPLFKSPQEDQRSRRMVLFSPAQRASRQGWADVDVRHHFRKWMSDATFYGIDVELVCKHCPKRVNDLIRTTGDHRPFLVLDTGEPPVRNRRSVDCPDGRSNECCREKFYVDFKDIAWDDWIISPKGYYANFCTGSCQGNILPRYHHTSVLQRVALNQKDRDTRLKLTPCCTPTKMSALSMLYFDNDGYIFNKNLPNMKVDACGCS</sequence>
<dbReference type="PROSITE" id="PS00250">
    <property type="entry name" value="TGF_BETA_1"/>
    <property type="match status" value="1"/>
</dbReference>
<keyword evidence="5" id="KW-1015">Disulfide bond</keyword>
<dbReference type="FunFam" id="2.10.90.10:FF:000088">
    <property type="entry name" value="Inhibin beta B chain"/>
    <property type="match status" value="1"/>
</dbReference>
<keyword evidence="4 6" id="KW-0339">Growth factor</keyword>
<dbReference type="OrthoDB" id="6516235at2759"/>
<dbReference type="InterPro" id="IPR017948">
    <property type="entry name" value="TGFb_CS"/>
</dbReference>
<evidence type="ECO:0000256" key="2">
    <source>
        <dbReference type="ARBA" id="ARBA00006656"/>
    </source>
</evidence>
<dbReference type="AlphaFoldDB" id="A0A6P4ZN64"/>
<evidence type="ECO:0000256" key="4">
    <source>
        <dbReference type="ARBA" id="ARBA00023030"/>
    </source>
</evidence>
<dbReference type="CDD" id="cd13752">
    <property type="entry name" value="TGF_beta_INHB"/>
    <property type="match status" value="1"/>
</dbReference>
<evidence type="ECO:0000256" key="7">
    <source>
        <dbReference type="SAM" id="SignalP"/>
    </source>
</evidence>
<dbReference type="Proteomes" id="UP000515135">
    <property type="component" value="Unplaced"/>
</dbReference>
<evidence type="ECO:0000259" key="8">
    <source>
        <dbReference type="PROSITE" id="PS51362"/>
    </source>
</evidence>
<dbReference type="KEGG" id="bbel:109476087"/>
<dbReference type="PROSITE" id="PS51362">
    <property type="entry name" value="TGF_BETA_2"/>
    <property type="match status" value="1"/>
</dbReference>
<gene>
    <name evidence="10" type="primary">LOC109476087</name>
</gene>
<dbReference type="PANTHER" id="PTHR11848">
    <property type="entry name" value="TGF-BETA FAMILY"/>
    <property type="match status" value="1"/>
</dbReference>
<dbReference type="InterPro" id="IPR029034">
    <property type="entry name" value="Cystine-knot_cytokine"/>
</dbReference>
<dbReference type="GO" id="GO:0008083">
    <property type="term" value="F:growth factor activity"/>
    <property type="evidence" value="ECO:0007669"/>
    <property type="project" value="UniProtKB-KW"/>
</dbReference>
<feature type="domain" description="TGF-beta family profile" evidence="8">
    <location>
        <begin position="293"/>
        <end position="410"/>
    </location>
</feature>
<dbReference type="SUPFAM" id="SSF57501">
    <property type="entry name" value="Cystine-knot cytokines"/>
    <property type="match status" value="1"/>
</dbReference>
<dbReference type="GeneID" id="109476087"/>
<reference evidence="10" key="1">
    <citation type="submission" date="2025-08" db="UniProtKB">
        <authorList>
            <consortium name="RefSeq"/>
        </authorList>
    </citation>
    <scope>IDENTIFICATION</scope>
    <source>
        <tissue evidence="10">Gonad</tissue>
    </source>
</reference>
<protein>
    <submittedName>
        <fullName evidence="10">Growth/differentiation factor 8-like</fullName>
    </submittedName>
</protein>
<dbReference type="Pfam" id="PF00688">
    <property type="entry name" value="TGFb_propeptide"/>
    <property type="match status" value="1"/>
</dbReference>
<evidence type="ECO:0000256" key="6">
    <source>
        <dbReference type="RuleBase" id="RU000354"/>
    </source>
</evidence>
<comment type="similarity">
    <text evidence="2 6">Belongs to the TGF-beta family.</text>
</comment>
<dbReference type="SMART" id="SM00204">
    <property type="entry name" value="TGFB"/>
    <property type="match status" value="1"/>
</dbReference>